<feature type="compositionally biased region" description="Polar residues" evidence="1">
    <location>
        <begin position="1"/>
        <end position="14"/>
    </location>
</feature>
<evidence type="ECO:0000256" key="1">
    <source>
        <dbReference type="SAM" id="MobiDB-lite"/>
    </source>
</evidence>
<proteinExistence type="predicted"/>
<dbReference type="AlphaFoldDB" id="A0A915ZLL6"/>
<organism evidence="2 3">
    <name type="scientific">Rhizophagus irregularis</name>
    <dbReference type="NCBI Taxonomy" id="588596"/>
    <lineage>
        <taxon>Eukaryota</taxon>
        <taxon>Fungi</taxon>
        <taxon>Fungi incertae sedis</taxon>
        <taxon>Mucoromycota</taxon>
        <taxon>Glomeromycotina</taxon>
        <taxon>Glomeromycetes</taxon>
        <taxon>Glomerales</taxon>
        <taxon>Glomeraceae</taxon>
        <taxon>Rhizophagus</taxon>
    </lineage>
</organism>
<protein>
    <submittedName>
        <fullName evidence="2">Uncharacterized protein</fullName>
    </submittedName>
</protein>
<sequence>MGQNCEINETSIIQNNNSSSSPSPYVLFDTKKSFSSRLTHLIRRDPTKNYFKPSQKPKKINKTEMILLDPTDPKYISIKSSFVGRPLSQSKILGIFELRMPTKLEERHEAYKKSLSKKTKKNIKDITHRMFHGTTSNCSPERFIEELIFNKEKDEEIVSEYHVERKFCEKDCGLCGIVQQGNRTKYTKTKCLFKKNRMWFANDPYTSLYYCNGVVLKSVKSMFVVDVIKKNLGEILIVNKERATLPRFLILFELSECYRNA</sequence>
<dbReference type="OrthoDB" id="2386012at2759"/>
<comment type="caution">
    <text evidence="2">The sequence shown here is derived from an EMBL/GenBank/DDBJ whole genome shotgun (WGS) entry which is preliminary data.</text>
</comment>
<dbReference type="EMBL" id="CAGKOT010000040">
    <property type="protein sequence ID" value="CAB5379230.1"/>
    <property type="molecule type" value="Genomic_DNA"/>
</dbReference>
<name>A0A915ZLL6_9GLOM</name>
<evidence type="ECO:0000313" key="2">
    <source>
        <dbReference type="EMBL" id="CAB5379230.1"/>
    </source>
</evidence>
<dbReference type="Proteomes" id="UP000684084">
    <property type="component" value="Unassembled WGS sequence"/>
</dbReference>
<dbReference type="VEuPathDB" id="FungiDB:RhiirFUN_007909"/>
<feature type="region of interest" description="Disordered" evidence="1">
    <location>
        <begin position="1"/>
        <end position="20"/>
    </location>
</feature>
<accession>A0A915ZLL6</accession>
<reference evidence="2" key="1">
    <citation type="submission" date="2020-05" db="EMBL/GenBank/DDBJ databases">
        <authorList>
            <person name="Rincon C."/>
            <person name="Sanders R I."/>
            <person name="Robbins C."/>
            <person name="Chaturvedi A."/>
        </authorList>
    </citation>
    <scope>NUCLEOTIDE SEQUENCE</scope>
    <source>
        <strain evidence="2">CHB12</strain>
    </source>
</reference>
<gene>
    <name evidence="2" type="ORF">CHRIB12_LOCUS16530</name>
</gene>
<evidence type="ECO:0000313" key="3">
    <source>
        <dbReference type="Proteomes" id="UP000684084"/>
    </source>
</evidence>